<evidence type="ECO:0000313" key="1">
    <source>
        <dbReference type="EMBL" id="KAF3530182.1"/>
    </source>
</evidence>
<dbReference type="InterPro" id="IPR040338">
    <property type="entry name" value="At1g67623-like"/>
</dbReference>
<reference evidence="1 2" key="1">
    <citation type="journal article" date="2020" name="BMC Genomics">
        <title>Intraspecific diversification of the crop wild relative Brassica cretica Lam. using demographic model selection.</title>
        <authorList>
            <person name="Kioukis A."/>
            <person name="Michalopoulou V.A."/>
            <person name="Briers L."/>
            <person name="Pirintsos S."/>
            <person name="Studholme D.J."/>
            <person name="Pavlidis P."/>
            <person name="Sarris P.F."/>
        </authorList>
    </citation>
    <scope>NUCLEOTIDE SEQUENCE [LARGE SCALE GENOMIC DNA]</scope>
    <source>
        <strain evidence="2">cv. PFS-1207/04</strain>
    </source>
</reference>
<dbReference type="EMBL" id="QGKV02001507">
    <property type="protein sequence ID" value="KAF3530182.1"/>
    <property type="molecule type" value="Genomic_DNA"/>
</dbReference>
<dbReference type="InterPro" id="IPR036047">
    <property type="entry name" value="F-box-like_dom_sf"/>
</dbReference>
<comment type="caution">
    <text evidence="1">The sequence shown here is derived from an EMBL/GenBank/DDBJ whole genome shotgun (WGS) entry which is preliminary data.</text>
</comment>
<accession>A0ABQ7BCZ7</accession>
<evidence type="ECO:0008006" key="3">
    <source>
        <dbReference type="Google" id="ProtNLM"/>
    </source>
</evidence>
<name>A0ABQ7BCZ7_BRACR</name>
<organism evidence="1 2">
    <name type="scientific">Brassica cretica</name>
    <name type="common">Mustard</name>
    <dbReference type="NCBI Taxonomy" id="69181"/>
    <lineage>
        <taxon>Eukaryota</taxon>
        <taxon>Viridiplantae</taxon>
        <taxon>Streptophyta</taxon>
        <taxon>Embryophyta</taxon>
        <taxon>Tracheophyta</taxon>
        <taxon>Spermatophyta</taxon>
        <taxon>Magnoliopsida</taxon>
        <taxon>eudicotyledons</taxon>
        <taxon>Gunneridae</taxon>
        <taxon>Pentapetalae</taxon>
        <taxon>rosids</taxon>
        <taxon>malvids</taxon>
        <taxon>Brassicales</taxon>
        <taxon>Brassicaceae</taxon>
        <taxon>Brassiceae</taxon>
        <taxon>Brassica</taxon>
    </lineage>
</organism>
<dbReference type="PANTHER" id="PTHR33784">
    <property type="entry name" value="OS05G0482100 PROTEIN"/>
    <property type="match status" value="1"/>
</dbReference>
<dbReference type="PANTHER" id="PTHR33784:SF36">
    <property type="entry name" value="F-BOX DOMAIN-CONTAINING PROTEIN"/>
    <property type="match status" value="1"/>
</dbReference>
<evidence type="ECO:0000313" key="2">
    <source>
        <dbReference type="Proteomes" id="UP000266723"/>
    </source>
</evidence>
<sequence>MELGGGSSNKIKGKASEGNIMEQFPVTALPEDIQAYVAECVAANSVADLYRLRATCKSMKELIDRAGIYAALDGVHVFYTFDLQDEGLALIKRAADAGFECALYTYAMTLKVFWDNEEHFSGFTRESFERIGKIVRSIEWGCGKSHAVAFLVKTYEFISKVMPLFYNCQCTPWLERNWDLWHIKDNKGKNLCDRCFWIKELGLFYRDFKPIIYLF</sequence>
<keyword evidence="2" id="KW-1185">Reference proteome</keyword>
<proteinExistence type="predicted"/>
<gene>
    <name evidence="1" type="ORF">DY000_02040005</name>
</gene>
<dbReference type="Proteomes" id="UP000266723">
    <property type="component" value="Unassembled WGS sequence"/>
</dbReference>
<dbReference type="SUPFAM" id="SSF81383">
    <property type="entry name" value="F-box domain"/>
    <property type="match status" value="1"/>
</dbReference>
<protein>
    <recommendedName>
        <fullName evidence="3">F-box domain-containing protein</fullName>
    </recommendedName>
</protein>